<proteinExistence type="predicted"/>
<name>A0ABQ8G8M5_9PEZI</name>
<sequence length="311" mass="34276">MRLASSAITPNLRLTRHSAELYDGRWGPERRAHGSELLEAAPKSGACPFGRCLPAQPTTPCPSGELPYRDHSARSRLGPARPAPQLTLPRLTASMDASVPGLRRIPMACPCWCPARELRFITCASYIEPMHVVEPLWRHARDCEPSYTHCSTRALPLVLHLQDRRPSFLFFVPTCLIARPALVPRTCFSLVRQSRPSLTAHTRAPRSAPVVTRLFHFNLCLPLSSACEGDCSPLLPSTQLLRPVILTDPGSSQPQLLQAARILHKQAFIFGSLPSGCLQKEDRFSSIPGFRIACRPPIASPPLVRGSSNYT</sequence>
<accession>A0ABQ8G8M5</accession>
<evidence type="ECO:0000313" key="2">
    <source>
        <dbReference type="Proteomes" id="UP000774617"/>
    </source>
</evidence>
<gene>
    <name evidence="1" type="ORF">B0J12DRAFT_112605</name>
</gene>
<dbReference type="EMBL" id="JAGTJR010000015">
    <property type="protein sequence ID" value="KAH7048341.1"/>
    <property type="molecule type" value="Genomic_DNA"/>
</dbReference>
<organism evidence="1 2">
    <name type="scientific">Macrophomina phaseolina</name>
    <dbReference type="NCBI Taxonomy" id="35725"/>
    <lineage>
        <taxon>Eukaryota</taxon>
        <taxon>Fungi</taxon>
        <taxon>Dikarya</taxon>
        <taxon>Ascomycota</taxon>
        <taxon>Pezizomycotina</taxon>
        <taxon>Dothideomycetes</taxon>
        <taxon>Dothideomycetes incertae sedis</taxon>
        <taxon>Botryosphaeriales</taxon>
        <taxon>Botryosphaeriaceae</taxon>
        <taxon>Macrophomina</taxon>
    </lineage>
</organism>
<reference evidence="1 2" key="1">
    <citation type="journal article" date="2021" name="Nat. Commun.">
        <title>Genetic determinants of endophytism in the Arabidopsis root mycobiome.</title>
        <authorList>
            <person name="Mesny F."/>
            <person name="Miyauchi S."/>
            <person name="Thiergart T."/>
            <person name="Pickel B."/>
            <person name="Atanasova L."/>
            <person name="Karlsson M."/>
            <person name="Huettel B."/>
            <person name="Barry K.W."/>
            <person name="Haridas S."/>
            <person name="Chen C."/>
            <person name="Bauer D."/>
            <person name="Andreopoulos W."/>
            <person name="Pangilinan J."/>
            <person name="LaButti K."/>
            <person name="Riley R."/>
            <person name="Lipzen A."/>
            <person name="Clum A."/>
            <person name="Drula E."/>
            <person name="Henrissat B."/>
            <person name="Kohler A."/>
            <person name="Grigoriev I.V."/>
            <person name="Martin F.M."/>
            <person name="Hacquard S."/>
        </authorList>
    </citation>
    <scope>NUCLEOTIDE SEQUENCE [LARGE SCALE GENOMIC DNA]</scope>
    <source>
        <strain evidence="1 2">MPI-SDFR-AT-0080</strain>
    </source>
</reference>
<evidence type="ECO:0000313" key="1">
    <source>
        <dbReference type="EMBL" id="KAH7048341.1"/>
    </source>
</evidence>
<dbReference type="Proteomes" id="UP000774617">
    <property type="component" value="Unassembled WGS sequence"/>
</dbReference>
<comment type="caution">
    <text evidence="1">The sequence shown here is derived from an EMBL/GenBank/DDBJ whole genome shotgun (WGS) entry which is preliminary data.</text>
</comment>
<keyword evidence="2" id="KW-1185">Reference proteome</keyword>
<protein>
    <submittedName>
        <fullName evidence="1">Uncharacterized protein</fullName>
    </submittedName>
</protein>